<protein>
    <recommendedName>
        <fullName evidence="3">K Homology domain-containing protein</fullName>
    </recommendedName>
</protein>
<sequence length="247" mass="25748">MRLLVPAGQAGHLIGKGGENIRKIRLLANGAHVAVQEVGQVPPCATSEDRVVEIHGPRKDVRAAAELVFDLLRDFLVDSSVLGYYQPTVAAPRDMRSEYAANAAAAMAFADPAIVGITPAMMAAPPMPPMYMMPAVPPSAMPPPMIHETVEVEGEAVSNVLGDHGNNISTIAQISGCQVSLIETDPETNTSAVELKGPHESNIAAAKSLVRAFAAGEMPAAGVPNGAVPAMHPMFAAGVYAPMYPPN</sequence>
<reference evidence="4" key="1">
    <citation type="submission" date="2021-01" db="EMBL/GenBank/DDBJ databases">
        <authorList>
            <person name="Corre E."/>
            <person name="Pelletier E."/>
            <person name="Niang G."/>
            <person name="Scheremetjew M."/>
            <person name="Finn R."/>
            <person name="Kale V."/>
            <person name="Holt S."/>
            <person name="Cochrane G."/>
            <person name="Meng A."/>
            <person name="Brown T."/>
            <person name="Cohen L."/>
        </authorList>
    </citation>
    <scope>NUCLEOTIDE SEQUENCE</scope>
    <source>
        <strain evidence="4">Clade-A-BCC118000</strain>
    </source>
</reference>
<dbReference type="PANTHER" id="PTHR10288">
    <property type="entry name" value="KH DOMAIN CONTAINING RNA BINDING PROTEIN"/>
    <property type="match status" value="1"/>
</dbReference>
<keyword evidence="2" id="KW-0694">RNA-binding</keyword>
<organism evidence="4">
    <name type="scientific">Ostreococcus sp. 'lucimarinus'</name>
    <dbReference type="NCBI Taxonomy" id="242159"/>
    <lineage>
        <taxon>Eukaryota</taxon>
        <taxon>Viridiplantae</taxon>
        <taxon>Chlorophyta</taxon>
        <taxon>Mamiellophyceae</taxon>
        <taxon>Mamiellales</taxon>
        <taxon>Bathycoccaceae</taxon>
        <taxon>Ostreococcus</taxon>
    </lineage>
</organism>
<keyword evidence="1" id="KW-0677">Repeat</keyword>
<dbReference type="InterPro" id="IPR004087">
    <property type="entry name" value="KH_dom"/>
</dbReference>
<dbReference type="AlphaFoldDB" id="A0A7R9SZ41"/>
<accession>A0A7R9SZ41</accession>
<evidence type="ECO:0000256" key="1">
    <source>
        <dbReference type="ARBA" id="ARBA00022737"/>
    </source>
</evidence>
<dbReference type="InterPro" id="IPR004088">
    <property type="entry name" value="KH_dom_type_1"/>
</dbReference>
<dbReference type="SUPFAM" id="SSF54791">
    <property type="entry name" value="Eukaryotic type KH-domain (KH-domain type I)"/>
    <property type="match status" value="2"/>
</dbReference>
<dbReference type="Pfam" id="PF00013">
    <property type="entry name" value="KH_1"/>
    <property type="match status" value="2"/>
</dbReference>
<dbReference type="InterPro" id="IPR036612">
    <property type="entry name" value="KH_dom_type_1_sf"/>
</dbReference>
<feature type="domain" description="K Homology" evidence="3">
    <location>
        <begin position="144"/>
        <end position="215"/>
    </location>
</feature>
<name>A0A7R9SZ41_9CHLO</name>
<evidence type="ECO:0000256" key="2">
    <source>
        <dbReference type="PROSITE-ProRule" id="PRU00117"/>
    </source>
</evidence>
<feature type="domain" description="K Homology" evidence="3">
    <location>
        <begin position="1"/>
        <end position="73"/>
    </location>
</feature>
<evidence type="ECO:0000259" key="3">
    <source>
        <dbReference type="SMART" id="SM00322"/>
    </source>
</evidence>
<dbReference type="EMBL" id="HBDX01000427">
    <property type="protein sequence ID" value="CAD8219669.1"/>
    <property type="molecule type" value="Transcribed_RNA"/>
</dbReference>
<dbReference type="Gene3D" id="3.30.1370.10">
    <property type="entry name" value="K Homology domain, type 1"/>
    <property type="match status" value="2"/>
</dbReference>
<gene>
    <name evidence="4" type="ORF">OLUC0939_LOCUS388</name>
</gene>
<dbReference type="SMART" id="SM00322">
    <property type="entry name" value="KH"/>
    <property type="match status" value="2"/>
</dbReference>
<evidence type="ECO:0000313" key="4">
    <source>
        <dbReference type="EMBL" id="CAD8219669.1"/>
    </source>
</evidence>
<dbReference type="PROSITE" id="PS50084">
    <property type="entry name" value="KH_TYPE_1"/>
    <property type="match status" value="2"/>
</dbReference>
<dbReference type="GO" id="GO:0003723">
    <property type="term" value="F:RNA binding"/>
    <property type="evidence" value="ECO:0007669"/>
    <property type="project" value="UniProtKB-UniRule"/>
</dbReference>
<proteinExistence type="predicted"/>